<dbReference type="OrthoDB" id="1679989at2759"/>
<dbReference type="EMBL" id="NMUH01004454">
    <property type="protein sequence ID" value="MQM09710.1"/>
    <property type="molecule type" value="Genomic_DNA"/>
</dbReference>
<dbReference type="AlphaFoldDB" id="A0A843X2W1"/>
<dbReference type="Pfam" id="PF14223">
    <property type="entry name" value="Retrotran_gag_2"/>
    <property type="match status" value="1"/>
</dbReference>
<accession>A0A843X2W1</accession>
<dbReference type="Proteomes" id="UP000652761">
    <property type="component" value="Unassembled WGS sequence"/>
</dbReference>
<reference evidence="1" key="1">
    <citation type="submission" date="2017-07" db="EMBL/GenBank/DDBJ databases">
        <title>Taro Niue Genome Assembly and Annotation.</title>
        <authorList>
            <person name="Atibalentja N."/>
            <person name="Keating K."/>
            <person name="Fields C.J."/>
        </authorList>
    </citation>
    <scope>NUCLEOTIDE SEQUENCE</scope>
    <source>
        <strain evidence="1">Niue_2</strain>
        <tissue evidence="1">Leaf</tissue>
    </source>
</reference>
<gene>
    <name evidence="1" type="ORF">Taro_042586</name>
</gene>
<evidence type="ECO:0000313" key="2">
    <source>
        <dbReference type="Proteomes" id="UP000652761"/>
    </source>
</evidence>
<protein>
    <recommendedName>
        <fullName evidence="3">UBN2 domain-containing protein</fullName>
    </recommendedName>
</protein>
<evidence type="ECO:0000313" key="1">
    <source>
        <dbReference type="EMBL" id="MQM09710.1"/>
    </source>
</evidence>
<dbReference type="PANTHER" id="PTHR34676:SF8">
    <property type="entry name" value="TRANSMEMBRANE PROTEIN"/>
    <property type="match status" value="1"/>
</dbReference>
<dbReference type="PANTHER" id="PTHR34676">
    <property type="entry name" value="DUF4219 DOMAIN-CONTAINING PROTEIN-RELATED"/>
    <property type="match status" value="1"/>
</dbReference>
<keyword evidence="2" id="KW-1185">Reference proteome</keyword>
<proteinExistence type="predicted"/>
<comment type="caution">
    <text evidence="1">The sequence shown here is derived from an EMBL/GenBank/DDBJ whole genome shotgun (WGS) entry which is preliminary data.</text>
</comment>
<evidence type="ECO:0008006" key="3">
    <source>
        <dbReference type="Google" id="ProtNLM"/>
    </source>
</evidence>
<sequence>MEFFLQGPDFQLWTIIEDGDLAVTNTKDKWTDDDKKKLSQSSKAKSILCCSLSKKEFNRISACRSAKEMWDKLKLTHEGTDKVRETRIDILVAQYEKFQMHSGESISQMYSRFTDITNGLGGLGKRYETGDMVRKILRSLPTLWTPKVTAIEEANDLMAISLEKLIGSLMAHEINMERLGKSSTKKKI</sequence>
<name>A0A843X2W1_COLES</name>
<organism evidence="1 2">
    <name type="scientific">Colocasia esculenta</name>
    <name type="common">Wild taro</name>
    <name type="synonym">Arum esculentum</name>
    <dbReference type="NCBI Taxonomy" id="4460"/>
    <lineage>
        <taxon>Eukaryota</taxon>
        <taxon>Viridiplantae</taxon>
        <taxon>Streptophyta</taxon>
        <taxon>Embryophyta</taxon>
        <taxon>Tracheophyta</taxon>
        <taxon>Spermatophyta</taxon>
        <taxon>Magnoliopsida</taxon>
        <taxon>Liliopsida</taxon>
        <taxon>Araceae</taxon>
        <taxon>Aroideae</taxon>
        <taxon>Colocasieae</taxon>
        <taxon>Colocasia</taxon>
    </lineage>
</organism>